<evidence type="ECO:0000256" key="5">
    <source>
        <dbReference type="ARBA" id="ARBA00035200"/>
    </source>
</evidence>
<keyword evidence="3" id="KW-0687">Ribonucleoprotein</keyword>
<keyword evidence="8" id="KW-0472">Membrane</keyword>
<keyword evidence="2" id="KW-0689">Ribosomal protein</keyword>
<dbReference type="SMR" id="A0A3Q2KWU4"/>
<evidence type="ECO:0000256" key="8">
    <source>
        <dbReference type="SAM" id="Phobius"/>
    </source>
</evidence>
<evidence type="ECO:0000256" key="6">
    <source>
        <dbReference type="ARBA" id="ARBA00035527"/>
    </source>
</evidence>
<feature type="compositionally biased region" description="Basic and acidic residues" evidence="7">
    <location>
        <begin position="1"/>
        <end position="10"/>
    </location>
</feature>
<evidence type="ECO:0000256" key="4">
    <source>
        <dbReference type="ARBA" id="ARBA00023278"/>
    </source>
</evidence>
<dbReference type="AlphaFoldDB" id="A0A3Q2KWU4"/>
<evidence type="ECO:0000313" key="10">
    <source>
        <dbReference type="Proteomes" id="UP000002281"/>
    </source>
</evidence>
<keyword evidence="8" id="KW-1133">Transmembrane helix</keyword>
<evidence type="ECO:0000256" key="3">
    <source>
        <dbReference type="ARBA" id="ARBA00023274"/>
    </source>
</evidence>
<keyword evidence="8" id="KW-0812">Transmembrane</keyword>
<dbReference type="Ensembl" id="ENSECAT00000051595.1">
    <property type="protein sequence ID" value="ENSECAP00000028937.1"/>
    <property type="gene ID" value="ENSECAG00000035372.1"/>
</dbReference>
<keyword evidence="10" id="KW-1185">Reference proteome</keyword>
<dbReference type="InterPro" id="IPR036227">
    <property type="entry name" value="Ribosomal_uL15/eL18_sf"/>
</dbReference>
<feature type="region of interest" description="Disordered" evidence="7">
    <location>
        <begin position="1"/>
        <end position="27"/>
    </location>
</feature>
<dbReference type="Gene3D" id="3.100.10.10">
    <property type="match status" value="1"/>
</dbReference>
<dbReference type="PANTHER" id="PTHR11721">
    <property type="entry name" value="60S RIBOSOMAL PROTEIN L27A"/>
    <property type="match status" value="1"/>
</dbReference>
<dbReference type="SUPFAM" id="SSF52080">
    <property type="entry name" value="Ribosomal proteins L15p and L18e"/>
    <property type="match status" value="1"/>
</dbReference>
<dbReference type="PaxDb" id="9796-ENSECAP00000028937"/>
<dbReference type="InParanoid" id="A0A3Q2KWU4"/>
<reference evidence="9" key="2">
    <citation type="submission" date="2025-08" db="UniProtKB">
        <authorList>
            <consortium name="Ensembl"/>
        </authorList>
    </citation>
    <scope>IDENTIFICATION</scope>
    <source>
        <strain evidence="9">Thoroughbred</strain>
    </source>
</reference>
<feature type="transmembrane region" description="Helical" evidence="8">
    <location>
        <begin position="109"/>
        <end position="128"/>
    </location>
</feature>
<reference evidence="9 10" key="1">
    <citation type="journal article" date="2009" name="Science">
        <title>Genome sequence, comparative analysis, and population genetics of the domestic horse.</title>
        <authorList>
            <consortium name="Broad Institute Genome Sequencing Platform"/>
            <consortium name="Broad Institute Whole Genome Assembly Team"/>
            <person name="Wade C.M."/>
            <person name="Giulotto E."/>
            <person name="Sigurdsson S."/>
            <person name="Zoli M."/>
            <person name="Gnerre S."/>
            <person name="Imsland F."/>
            <person name="Lear T.L."/>
            <person name="Adelson D.L."/>
            <person name="Bailey E."/>
            <person name="Bellone R.R."/>
            <person name="Bloecker H."/>
            <person name="Distl O."/>
            <person name="Edgar R.C."/>
            <person name="Garber M."/>
            <person name="Leeb T."/>
            <person name="Mauceli E."/>
            <person name="MacLeod J.N."/>
            <person name="Penedo M.C.T."/>
            <person name="Raison J.M."/>
            <person name="Sharpe T."/>
            <person name="Vogel J."/>
            <person name="Andersson L."/>
            <person name="Antczak D.F."/>
            <person name="Biagi T."/>
            <person name="Binns M.M."/>
            <person name="Chowdhary B.P."/>
            <person name="Coleman S.J."/>
            <person name="Della Valle G."/>
            <person name="Fryc S."/>
            <person name="Guerin G."/>
            <person name="Hasegawa T."/>
            <person name="Hill E.W."/>
            <person name="Jurka J."/>
            <person name="Kiialainen A."/>
            <person name="Lindgren G."/>
            <person name="Liu J."/>
            <person name="Magnani E."/>
            <person name="Mickelson J.R."/>
            <person name="Murray J."/>
            <person name="Nergadze S.G."/>
            <person name="Onofrio R."/>
            <person name="Pedroni S."/>
            <person name="Piras M.F."/>
            <person name="Raudsepp T."/>
            <person name="Rocchi M."/>
            <person name="Roeed K.H."/>
            <person name="Ryder O.A."/>
            <person name="Searle S."/>
            <person name="Skow L."/>
            <person name="Swinburne J.E."/>
            <person name="Syvaenen A.C."/>
            <person name="Tozaki T."/>
            <person name="Valberg S.J."/>
            <person name="Vaudin M."/>
            <person name="White J.R."/>
            <person name="Zody M.C."/>
            <person name="Lander E.S."/>
            <person name="Lindblad-Toh K."/>
        </authorList>
    </citation>
    <scope>NUCLEOTIDE SEQUENCE [LARGE SCALE GENOMIC DNA]</scope>
    <source>
        <strain evidence="9 10">Thoroughbred</strain>
    </source>
</reference>
<dbReference type="GO" id="GO:0003735">
    <property type="term" value="F:structural constituent of ribosome"/>
    <property type="evidence" value="ECO:0000318"/>
    <property type="project" value="GO_Central"/>
</dbReference>
<evidence type="ECO:0000256" key="2">
    <source>
        <dbReference type="ARBA" id="ARBA00022980"/>
    </source>
</evidence>
<keyword evidence="4" id="KW-0379">Hydroxylation</keyword>
<dbReference type="STRING" id="9796.ENSECAP00000028937"/>
<evidence type="ECO:0000256" key="7">
    <source>
        <dbReference type="SAM" id="MobiDB-lite"/>
    </source>
</evidence>
<sequence>MSPRLRDHISKHQKHPGSRGNAGSRHHHRSILDKCHPGYFGEVSIRRYHLRRSQSFCPTVNFDELRALFSEKTWVNATKKHDWRCPQHGCSVMELGKRSREEKAPKSHVFIYVIASIYFLKGGSYVLFNSVDLGQCFSTLTSH</sequence>
<protein>
    <recommendedName>
        <fullName evidence="5">Large ribosomal subunit protein uL15</fullName>
    </recommendedName>
    <alternativeName>
        <fullName evidence="6">60S ribosomal protein L27a</fullName>
    </alternativeName>
</protein>
<dbReference type="GO" id="GO:0022625">
    <property type="term" value="C:cytosolic large ribosomal subunit"/>
    <property type="evidence" value="ECO:0000318"/>
    <property type="project" value="GO_Central"/>
</dbReference>
<dbReference type="GeneTree" id="ENSGT00390000005534"/>
<comment type="similarity">
    <text evidence="1">Belongs to the universal ribosomal protein uL15 family.</text>
</comment>
<organism evidence="9 10">
    <name type="scientific">Equus caballus</name>
    <name type="common">Horse</name>
    <dbReference type="NCBI Taxonomy" id="9796"/>
    <lineage>
        <taxon>Eukaryota</taxon>
        <taxon>Metazoa</taxon>
        <taxon>Chordata</taxon>
        <taxon>Craniata</taxon>
        <taxon>Vertebrata</taxon>
        <taxon>Euteleostomi</taxon>
        <taxon>Mammalia</taxon>
        <taxon>Eutheria</taxon>
        <taxon>Laurasiatheria</taxon>
        <taxon>Perissodactyla</taxon>
        <taxon>Equidae</taxon>
        <taxon>Equus</taxon>
    </lineage>
</organism>
<proteinExistence type="inferred from homology"/>
<evidence type="ECO:0000313" key="9">
    <source>
        <dbReference type="Ensembl" id="ENSECAP00000028937.1"/>
    </source>
</evidence>
<dbReference type="Proteomes" id="UP000002281">
    <property type="component" value="Chromosome 13"/>
</dbReference>
<reference evidence="9" key="3">
    <citation type="submission" date="2025-09" db="UniProtKB">
        <authorList>
            <consortium name="Ensembl"/>
        </authorList>
    </citation>
    <scope>IDENTIFICATION</scope>
    <source>
        <strain evidence="9">Thoroughbred</strain>
    </source>
</reference>
<evidence type="ECO:0000256" key="1">
    <source>
        <dbReference type="ARBA" id="ARBA00007320"/>
    </source>
</evidence>
<name>A0A3Q2KWU4_HORSE</name>
<dbReference type="PANTHER" id="PTHR11721:SF31">
    <property type="entry name" value="RIBOSOMAL PROTEIN L18E_L15P DOMAIN-CONTAINING PROTEIN"/>
    <property type="match status" value="1"/>
</dbReference>
<accession>A0A3Q2KWU4</accession>